<evidence type="ECO:0000256" key="4">
    <source>
        <dbReference type="SAM" id="MobiDB-lite"/>
    </source>
</evidence>
<dbReference type="CDD" id="cd06464">
    <property type="entry name" value="ACD_sHsps-like"/>
    <property type="match status" value="1"/>
</dbReference>
<keyword evidence="7" id="KW-1185">Reference proteome</keyword>
<dbReference type="KEGG" id="rarg:115734919"/>
<organism evidence="7 8">
    <name type="scientific">Rhodamnia argentea</name>
    <dbReference type="NCBI Taxonomy" id="178133"/>
    <lineage>
        <taxon>Eukaryota</taxon>
        <taxon>Viridiplantae</taxon>
        <taxon>Streptophyta</taxon>
        <taxon>Embryophyta</taxon>
        <taxon>Tracheophyta</taxon>
        <taxon>Spermatophyta</taxon>
        <taxon>Magnoliopsida</taxon>
        <taxon>eudicotyledons</taxon>
        <taxon>Gunneridae</taxon>
        <taxon>Pentapetalae</taxon>
        <taxon>rosids</taxon>
        <taxon>malvids</taxon>
        <taxon>Myrtales</taxon>
        <taxon>Myrtaceae</taxon>
        <taxon>Myrtoideae</taxon>
        <taxon>Myrteae</taxon>
        <taxon>Australasian group</taxon>
        <taxon>Rhodamnia</taxon>
    </lineage>
</organism>
<feature type="transmembrane region" description="Helical" evidence="5">
    <location>
        <begin position="173"/>
        <end position="194"/>
    </location>
</feature>
<evidence type="ECO:0000313" key="7">
    <source>
        <dbReference type="Proteomes" id="UP000827889"/>
    </source>
</evidence>
<evidence type="ECO:0000256" key="5">
    <source>
        <dbReference type="SAM" id="Phobius"/>
    </source>
</evidence>
<accession>A0A8B8NH33</accession>
<name>A0A8B8NH33_9MYRT</name>
<evidence type="ECO:0000256" key="1">
    <source>
        <dbReference type="ARBA" id="ARBA00023016"/>
    </source>
</evidence>
<evidence type="ECO:0000259" key="6">
    <source>
        <dbReference type="PROSITE" id="PS01031"/>
    </source>
</evidence>
<evidence type="ECO:0000313" key="8">
    <source>
        <dbReference type="RefSeq" id="XP_030521785.2"/>
    </source>
</evidence>
<evidence type="ECO:0000256" key="2">
    <source>
        <dbReference type="PROSITE-ProRule" id="PRU00285"/>
    </source>
</evidence>
<dbReference type="RefSeq" id="XP_030521785.2">
    <property type="nucleotide sequence ID" value="XM_030665925.2"/>
</dbReference>
<dbReference type="InterPro" id="IPR031107">
    <property type="entry name" value="Small_HSP"/>
</dbReference>
<keyword evidence="1" id="KW-0346">Stress response</keyword>
<reference evidence="8" key="1">
    <citation type="submission" date="2025-08" db="UniProtKB">
        <authorList>
            <consortium name="RefSeq"/>
        </authorList>
    </citation>
    <scope>IDENTIFICATION</scope>
    <source>
        <tissue evidence="8">Leaf</tissue>
    </source>
</reference>
<keyword evidence="5" id="KW-0812">Transmembrane</keyword>
<dbReference type="PROSITE" id="PS01031">
    <property type="entry name" value="SHSP"/>
    <property type="match status" value="1"/>
</dbReference>
<keyword evidence="5" id="KW-1133">Transmembrane helix</keyword>
<feature type="region of interest" description="Disordered" evidence="4">
    <location>
        <begin position="109"/>
        <end position="142"/>
    </location>
</feature>
<dbReference type="AlphaFoldDB" id="A0A8B8NH33"/>
<dbReference type="SUPFAM" id="SSF49764">
    <property type="entry name" value="HSP20-like chaperones"/>
    <property type="match status" value="1"/>
</dbReference>
<protein>
    <submittedName>
        <fullName evidence="8">22.0 kDa heat shock protein-like</fullName>
    </submittedName>
</protein>
<dbReference type="Proteomes" id="UP000827889">
    <property type="component" value="Chromosome 7"/>
</dbReference>
<dbReference type="InterPro" id="IPR002068">
    <property type="entry name" value="A-crystallin/Hsp20_dom"/>
</dbReference>
<gene>
    <name evidence="8" type="primary">LOC115734919</name>
</gene>
<dbReference type="GeneID" id="115734919"/>
<proteinExistence type="inferred from homology"/>
<keyword evidence="5" id="KW-0472">Membrane</keyword>
<feature type="domain" description="SHSP" evidence="6">
    <location>
        <begin position="13"/>
        <end position="116"/>
    </location>
</feature>
<sequence>MASIAARTCSKDHTVEEFKPSAGWIEDSNCHYLLVDLPDFKKDDIKIETDSADYITVSGERLVEDNKYIFFEETFKVPENSDILKTSRRIEDGLLTVTVSKRATTVVEKEETVHHEQDLNKESHDEAHKLPESKARGRKPSGECRYSDEIIEKWGEERSIFSSAMKMLNRNRGVLITAALAFSLGIWVSCKLNLDGHEKALE</sequence>
<dbReference type="InterPro" id="IPR008978">
    <property type="entry name" value="HSP20-like_chaperone"/>
</dbReference>
<evidence type="ECO:0000256" key="3">
    <source>
        <dbReference type="RuleBase" id="RU003616"/>
    </source>
</evidence>
<dbReference type="Pfam" id="PF00011">
    <property type="entry name" value="HSP20"/>
    <property type="match status" value="1"/>
</dbReference>
<dbReference type="Gene3D" id="2.60.40.790">
    <property type="match status" value="1"/>
</dbReference>
<dbReference type="PANTHER" id="PTHR11527">
    <property type="entry name" value="HEAT-SHOCK PROTEIN 20 FAMILY MEMBER"/>
    <property type="match status" value="1"/>
</dbReference>
<comment type="similarity">
    <text evidence="2 3">Belongs to the small heat shock protein (HSP20) family.</text>
</comment>